<gene>
    <name evidence="2" type="ORF">QVZ41_02750</name>
</gene>
<accession>A0ABT8VP71</accession>
<dbReference type="InterPro" id="IPR014710">
    <property type="entry name" value="RmlC-like_jellyroll"/>
</dbReference>
<organism evidence="2 3">
    <name type="scientific">Wenyingzhuangia gilva</name>
    <dbReference type="NCBI Taxonomy" id="3057677"/>
    <lineage>
        <taxon>Bacteria</taxon>
        <taxon>Pseudomonadati</taxon>
        <taxon>Bacteroidota</taxon>
        <taxon>Flavobacteriia</taxon>
        <taxon>Flavobacteriales</taxon>
        <taxon>Flavobacteriaceae</taxon>
        <taxon>Wenyingzhuangia</taxon>
    </lineage>
</organism>
<dbReference type="InterPro" id="IPR000595">
    <property type="entry name" value="cNMP-bd_dom"/>
</dbReference>
<dbReference type="PROSITE" id="PS50042">
    <property type="entry name" value="CNMP_BINDING_3"/>
    <property type="match status" value="1"/>
</dbReference>
<dbReference type="EMBL" id="JAUMIT010000001">
    <property type="protein sequence ID" value="MDO3693766.1"/>
    <property type="molecule type" value="Genomic_DNA"/>
</dbReference>
<reference evidence="2" key="1">
    <citation type="submission" date="2023-07" db="EMBL/GenBank/DDBJ databases">
        <title>Wenyingzhuangia sp. chi5 genome sequencing and assembly.</title>
        <authorList>
            <person name="Park S."/>
        </authorList>
    </citation>
    <scope>NUCLEOTIDE SEQUENCE</scope>
    <source>
        <strain evidence="2">Chi5</strain>
    </source>
</reference>
<evidence type="ECO:0000313" key="2">
    <source>
        <dbReference type="EMBL" id="MDO3693766.1"/>
    </source>
</evidence>
<keyword evidence="3" id="KW-1185">Reference proteome</keyword>
<dbReference type="Pfam" id="PF00027">
    <property type="entry name" value="cNMP_binding"/>
    <property type="match status" value="1"/>
</dbReference>
<dbReference type="Proteomes" id="UP001168642">
    <property type="component" value="Unassembled WGS sequence"/>
</dbReference>
<dbReference type="SUPFAM" id="SSF51206">
    <property type="entry name" value="cAMP-binding domain-like"/>
    <property type="match status" value="1"/>
</dbReference>
<dbReference type="InterPro" id="IPR018490">
    <property type="entry name" value="cNMP-bd_dom_sf"/>
</dbReference>
<sequence>MKQALRHFIESFQFLTPEEVTIIVDNTVLRNPKKGEILLREGDVSRECYAVVKGCIREYIIKDGVEKTVSFFVEGDPVNSFSSEVTGCPSKSYFECLEDCIVTVGNDSLIDDMIVRVPRLEKLIRREVEKEAGKMQDRMSSFMISTPEERFVTLINNQPNLIHRVPQVLIASYIGVTPESYSRIKKRVFAKIKEKN</sequence>
<proteinExistence type="predicted"/>
<evidence type="ECO:0000313" key="3">
    <source>
        <dbReference type="Proteomes" id="UP001168642"/>
    </source>
</evidence>
<dbReference type="RefSeq" id="WP_302883017.1">
    <property type="nucleotide sequence ID" value="NZ_JAUMIT010000001.1"/>
</dbReference>
<dbReference type="Gene3D" id="2.60.120.10">
    <property type="entry name" value="Jelly Rolls"/>
    <property type="match status" value="1"/>
</dbReference>
<name>A0ABT8VP71_9FLAO</name>
<feature type="domain" description="Cyclic nucleotide-binding" evidence="1">
    <location>
        <begin position="11"/>
        <end position="76"/>
    </location>
</feature>
<comment type="caution">
    <text evidence="2">The sequence shown here is derived from an EMBL/GenBank/DDBJ whole genome shotgun (WGS) entry which is preliminary data.</text>
</comment>
<evidence type="ECO:0000259" key="1">
    <source>
        <dbReference type="PROSITE" id="PS50042"/>
    </source>
</evidence>
<protein>
    <submittedName>
        <fullName evidence="2">Crp/Fnr family transcriptional regulator</fullName>
    </submittedName>
</protein>
<dbReference type="CDD" id="cd00038">
    <property type="entry name" value="CAP_ED"/>
    <property type="match status" value="1"/>
</dbReference>